<sequence length="584" mass="66785">MPFQQPITIHRALQRIEKNEFVLPAIQREFVWETEQIGRLFDSLMRGYPFGSFLFWRVEKESTQEYAFYQFVTNYHKRDAPHCPPISLSGSDAVTAVLDGQQRLTALNIGLRGSHAEKLPRKRWSNPHAFPKKQLYLDILSESHDDELDMKYEFEFLTDKRAKAESAEARRHWFPVSKIRTMDAGPDLHAYLVDHGLIGTKAPFKTLHRLHAVIHTDGLITYFEEEEQNLDKVLNIFIRVNSGGTILSYADLLLSVATAQWKERDAREEIHSLVDDLNKTGLGFRFPKDLVLKAALMLTDIPEVQFKVTNFTADNMAKIERRWDEIERALQIAASLLASFGFSDQNLTANNVILPVSYYVMARGLGESFLTGRSSSEDRERIRLWVVRTLVKRGVWGSGLDTLLKAIRGAMRRAIDGGATQFPTEAIEAAMRERGKHLRFDEEELDALLETRYQDRGTFALLSLLYPGADLRAELHIDHVFPRSLLRVARLKKAEVEEAHHGEISGLKDMLPNLQLMDGSLNVQKSDKLPKTWLASVHHTDTDQGYYLAKHDLGTLPADATEFLDFFSARRERMKEKLRAKLGV</sequence>
<protein>
    <recommendedName>
        <fullName evidence="1">GmrSD restriction endonucleases N-terminal domain-containing protein</fullName>
    </recommendedName>
</protein>
<dbReference type="Proteomes" id="UP000238823">
    <property type="component" value="Unassembled WGS sequence"/>
</dbReference>
<dbReference type="InterPro" id="IPR004919">
    <property type="entry name" value="GmrSD_N"/>
</dbReference>
<dbReference type="EMBL" id="PVNL01000016">
    <property type="protein sequence ID" value="PRQ09544.1"/>
    <property type="molecule type" value="Genomic_DNA"/>
</dbReference>
<comment type="caution">
    <text evidence="2">The sequence shown here is derived from an EMBL/GenBank/DDBJ whole genome shotgun (WGS) entry which is preliminary data.</text>
</comment>
<dbReference type="PANTHER" id="PTHR37292">
    <property type="entry name" value="VNG6097C"/>
    <property type="match status" value="1"/>
</dbReference>
<proteinExistence type="predicted"/>
<gene>
    <name evidence="2" type="ORF">ENSA7_07240</name>
</gene>
<evidence type="ECO:0000259" key="1">
    <source>
        <dbReference type="Pfam" id="PF03235"/>
    </source>
</evidence>
<evidence type="ECO:0000313" key="2">
    <source>
        <dbReference type="EMBL" id="PRQ09544.1"/>
    </source>
</evidence>
<dbReference type="Pfam" id="PF03235">
    <property type="entry name" value="GmrSD_N"/>
    <property type="match status" value="1"/>
</dbReference>
<dbReference type="RefSeq" id="WP_106087803.1">
    <property type="nucleotide sequence ID" value="NZ_PVNL01000016.1"/>
</dbReference>
<accession>A0A2S9YWT6</accession>
<dbReference type="OrthoDB" id="9798761at2"/>
<dbReference type="PANTHER" id="PTHR37292:SF2">
    <property type="entry name" value="DUF262 DOMAIN-CONTAINING PROTEIN"/>
    <property type="match status" value="1"/>
</dbReference>
<dbReference type="AlphaFoldDB" id="A0A2S9YWT6"/>
<organism evidence="2 3">
    <name type="scientific">Enhygromyxa salina</name>
    <dbReference type="NCBI Taxonomy" id="215803"/>
    <lineage>
        <taxon>Bacteria</taxon>
        <taxon>Pseudomonadati</taxon>
        <taxon>Myxococcota</taxon>
        <taxon>Polyangia</taxon>
        <taxon>Nannocystales</taxon>
        <taxon>Nannocystaceae</taxon>
        <taxon>Enhygromyxa</taxon>
    </lineage>
</organism>
<name>A0A2S9YWT6_9BACT</name>
<evidence type="ECO:0000313" key="3">
    <source>
        <dbReference type="Proteomes" id="UP000238823"/>
    </source>
</evidence>
<reference evidence="2 3" key="1">
    <citation type="submission" date="2018-03" db="EMBL/GenBank/DDBJ databases">
        <title>Draft Genome Sequences of the Obligatory Marine Myxobacteria Enhygromyxa salina SWB007.</title>
        <authorList>
            <person name="Poehlein A."/>
            <person name="Moghaddam J.A."/>
            <person name="Harms H."/>
            <person name="Alanjari M."/>
            <person name="Koenig G.M."/>
            <person name="Daniel R."/>
            <person name="Schaeberle T.F."/>
        </authorList>
    </citation>
    <scope>NUCLEOTIDE SEQUENCE [LARGE SCALE GENOMIC DNA]</scope>
    <source>
        <strain evidence="2 3">SWB007</strain>
    </source>
</reference>
<feature type="domain" description="GmrSD restriction endonucleases N-terminal" evidence="1">
    <location>
        <begin position="12"/>
        <end position="255"/>
    </location>
</feature>